<dbReference type="AlphaFoldDB" id="A0A2M9BC54"/>
<dbReference type="OrthoDB" id="4772924at2"/>
<keyword evidence="2" id="KW-1185">Reference proteome</keyword>
<sequence>MRPIRTAVTVFGSLLAAAALIAVAGLPVYVFPRTDDPAPTDVVVVLGPPREERVEEAMRLLDAGLGDALMVSVPSHGKYSAAELDVCTEKHSYPVYCEVPDPFTTRGEARWLRQMEETHGWSSATVITFTPHISRARVRMERCFSGEIRMIAADPEIPLLEWARQYIYQTSGFVKVAFESDC</sequence>
<reference evidence="1 2" key="1">
    <citation type="submission" date="2017-11" db="EMBL/GenBank/DDBJ databases">
        <title>Genomic Encyclopedia of Archaeal and Bacterial Type Strains, Phase II (KMG-II): From Individual Species to Whole Genera.</title>
        <authorList>
            <person name="Goeker M."/>
        </authorList>
    </citation>
    <scope>NUCLEOTIDE SEQUENCE [LARGE SCALE GENOMIC DNA]</scope>
    <source>
        <strain evidence="1 2">DSM 25625</strain>
    </source>
</reference>
<dbReference type="Proteomes" id="UP000230161">
    <property type="component" value="Unassembled WGS sequence"/>
</dbReference>
<dbReference type="EMBL" id="PGFB01000005">
    <property type="protein sequence ID" value="PJJ55545.1"/>
    <property type="molecule type" value="Genomic_DNA"/>
</dbReference>
<comment type="caution">
    <text evidence="1">The sequence shown here is derived from an EMBL/GenBank/DDBJ whole genome shotgun (WGS) entry which is preliminary data.</text>
</comment>
<accession>A0A2M9BC54</accession>
<evidence type="ECO:0000313" key="1">
    <source>
        <dbReference type="EMBL" id="PJJ55545.1"/>
    </source>
</evidence>
<protein>
    <submittedName>
        <fullName evidence="1">DUF218 domain-containing protein</fullName>
    </submittedName>
</protein>
<name>A0A2M9BC54_9MICO</name>
<gene>
    <name evidence="1" type="ORF">CLV54_2892</name>
</gene>
<proteinExistence type="predicted"/>
<evidence type="ECO:0000313" key="2">
    <source>
        <dbReference type="Proteomes" id="UP000230161"/>
    </source>
</evidence>
<organism evidence="1 2">
    <name type="scientific">Compostimonas suwonensis</name>
    <dbReference type="NCBI Taxonomy" id="1048394"/>
    <lineage>
        <taxon>Bacteria</taxon>
        <taxon>Bacillati</taxon>
        <taxon>Actinomycetota</taxon>
        <taxon>Actinomycetes</taxon>
        <taxon>Micrococcales</taxon>
        <taxon>Microbacteriaceae</taxon>
        <taxon>Compostimonas</taxon>
    </lineage>
</organism>
<dbReference type="RefSeq" id="WP_100345659.1">
    <property type="nucleotide sequence ID" value="NZ_PGFB01000005.1"/>
</dbReference>